<feature type="compositionally biased region" description="Basic residues" evidence="10">
    <location>
        <begin position="600"/>
        <end position="609"/>
    </location>
</feature>
<dbReference type="InterPro" id="IPR003607">
    <property type="entry name" value="HD/PDEase_dom"/>
</dbReference>
<dbReference type="InterPro" id="IPR023088">
    <property type="entry name" value="PDEase"/>
</dbReference>
<feature type="binding site" evidence="7">
    <location>
        <position position="256"/>
    </location>
    <ligand>
        <name>AMP</name>
        <dbReference type="ChEBI" id="CHEBI:456215"/>
    </ligand>
</feature>
<dbReference type="AlphaFoldDB" id="A0AAW0WFL8"/>
<dbReference type="PROSITE" id="PS51845">
    <property type="entry name" value="PDEASE_I_2"/>
    <property type="match status" value="1"/>
</dbReference>
<protein>
    <recommendedName>
        <fullName evidence="9">Phosphodiesterase</fullName>
        <ecNumber evidence="9">3.1.4.-</ecNumber>
    </recommendedName>
</protein>
<feature type="compositionally biased region" description="Polar residues" evidence="10">
    <location>
        <begin position="625"/>
        <end position="650"/>
    </location>
</feature>
<feature type="domain" description="PDEase" evidence="11">
    <location>
        <begin position="139"/>
        <end position="461"/>
    </location>
</feature>
<feature type="binding site" evidence="8">
    <location>
        <position position="255"/>
    </location>
    <ligand>
        <name>Zn(2+)</name>
        <dbReference type="ChEBI" id="CHEBI:29105"/>
        <label>1</label>
    </ligand>
</feature>
<sequence>MFPYSTCMCFKPKDKKSQAWVCFTASDSQRGGGVALDTTAQNGLVVRMLGDVKGSTTVETSLTPSVAVPGSSDAWRSSASSVAGAAGTSGEMSVGEAEERLLRSVVRGTSSYSRFMTLHRRRRRKPPTRQLNQPHRALLDDLYHGPTQCVLSQVGVWSFNAFALDSVCGGRPVSVLCVYLLHKYGLIQHFKFDTVTIWKCFSLIEDGYHASNPYHNAIHAADVTQAMHCYLQEEKIREHMTPLEVLAALVAAVCHDLDHPGVNQPFLIATDNHLAALYKNLSVLENHHWRCAMGCLWESGLLDSWAPEDVSVLQEMIRSLILATDITRQQEFLTRFRRYLDADSFDMNDPEHRHFSLQIALKCADICNPCRPWEISRKWSHKICDEFYRQGDYERQLNLRITPQCDRYVTSIAKIQIGFIKFVVSPLFVAWDSWLNTSLSTSMVTHMNRNLVLWEEQLAREAAEVAATQLSITPLDSLRLPIEEPGEEPDDVDGGTTPSSSGDSHQSVLGSLENVSRSLQLGRRHSVPLNLPRLVPRTVIRRESLPEVGGQPLVVETVMMGGLSLTSLTSHTIDPNVTLTADALLPEPSITTMGGVSNGRSRHASKLSRRMSLPPLWSQHPRSRPLQTLQPMSPTPSEDSTSPQDTQENLPPSEDSKQRTEIVGSTAQGSVGGSGNECEDSGGCTGSNNSGDCCESTGQTHRSTRCDTMPSVRDCCVHSRKSVQNYQGATFLHSECSDNVHYRALGGKVLVRRASLDSSSISSKREFLDRLAHDGSKFARVDRLNSEVDKENKAPTREPLISRDRQVPFWKTRAWRSLNYEDENISDHREKMIKPGIYKLNPTQGSMFIHGRRGSAPLLRPEELWGGLRGGAERPDQRYLSTRRGSAPAQPIHQGHKMLKLGHAGGLLGACGGGGGIGGGGVGSIGAGKIGILPPLKRQRVFPQPLNRTNSFSILEPFIASISGSDTDSGPEVPGSPRTPLTSTENLPISDTPFGPSRLKGRRGSVPFDIPGTDVGYEFSFMKDHSERRFGRRGSGGLEMLPSLVARALPSMPTAYGGHGVCGGGSGGAGIPSSLTHHHEFHRGSGGVELFAGFWRSHLESGSSTLDDPDLCSQSSGGMTPGTPGGLPPPRVAMPHTLHRRSSLPTDLFYSGDLSVWDSEGT</sequence>
<keyword evidence="13" id="KW-1185">Reference proteome</keyword>
<dbReference type="PROSITE" id="PS00126">
    <property type="entry name" value="PDEASE_I_1"/>
    <property type="match status" value="1"/>
</dbReference>
<dbReference type="FunFam" id="1.10.1300.10:FF:000004">
    <property type="entry name" value="Phosphodiesterase"/>
    <property type="match status" value="1"/>
</dbReference>
<dbReference type="InterPro" id="IPR002073">
    <property type="entry name" value="PDEase_catalytic_dom"/>
</dbReference>
<dbReference type="EC" id="3.1.4.-" evidence="9"/>
<comment type="similarity">
    <text evidence="5">Belongs to the cyclic nucleotide phosphodiesterase family. PDE7 subfamily.</text>
</comment>
<proteinExistence type="inferred from homology"/>
<keyword evidence="4 9" id="KW-0378">Hydrolase</keyword>
<feature type="binding site" evidence="8">
    <location>
        <position position="219"/>
    </location>
    <ligand>
        <name>Zn(2+)</name>
        <dbReference type="ChEBI" id="CHEBI:29105"/>
        <label>1</label>
    </ligand>
</feature>
<gene>
    <name evidence="12" type="ORF">OTU49_010396</name>
</gene>
<feature type="binding site" evidence="7">
    <location>
        <position position="416"/>
    </location>
    <ligand>
        <name>AMP</name>
        <dbReference type="ChEBI" id="CHEBI:456215"/>
    </ligand>
</feature>
<dbReference type="Proteomes" id="UP001445076">
    <property type="component" value="Unassembled WGS sequence"/>
</dbReference>
<dbReference type="InterPro" id="IPR036971">
    <property type="entry name" value="PDEase_catalytic_dom_sf"/>
</dbReference>
<keyword evidence="3 8" id="KW-0479">Metal-binding</keyword>
<dbReference type="GO" id="GO:0007165">
    <property type="term" value="P:signal transduction"/>
    <property type="evidence" value="ECO:0007669"/>
    <property type="project" value="InterPro"/>
</dbReference>
<dbReference type="PANTHER" id="PTHR11347">
    <property type="entry name" value="CYCLIC NUCLEOTIDE PHOSPHODIESTERASE"/>
    <property type="match status" value="1"/>
</dbReference>
<reference evidence="12 13" key="1">
    <citation type="journal article" date="2024" name="BMC Genomics">
        <title>Genome assembly of redclaw crayfish (Cherax quadricarinatus) provides insights into its immune adaptation and hypoxia tolerance.</title>
        <authorList>
            <person name="Liu Z."/>
            <person name="Zheng J."/>
            <person name="Li H."/>
            <person name="Fang K."/>
            <person name="Wang S."/>
            <person name="He J."/>
            <person name="Zhou D."/>
            <person name="Weng S."/>
            <person name="Chi M."/>
            <person name="Gu Z."/>
            <person name="He J."/>
            <person name="Li F."/>
            <person name="Wang M."/>
        </authorList>
    </citation>
    <scope>NUCLEOTIDE SEQUENCE [LARGE SCALE GENOMIC DNA]</scope>
    <source>
        <strain evidence="12">ZL_2023a</strain>
    </source>
</reference>
<feature type="region of interest" description="Disordered" evidence="10">
    <location>
        <begin position="1105"/>
        <end position="1135"/>
    </location>
</feature>
<dbReference type="CDD" id="cd00077">
    <property type="entry name" value="HDc"/>
    <property type="match status" value="1"/>
</dbReference>
<evidence type="ECO:0000313" key="12">
    <source>
        <dbReference type="EMBL" id="KAK8726154.1"/>
    </source>
</evidence>
<name>A0AAW0WFL8_CHEQU</name>
<dbReference type="Pfam" id="PF00233">
    <property type="entry name" value="PDEase_I"/>
    <property type="match status" value="1"/>
</dbReference>
<evidence type="ECO:0000256" key="4">
    <source>
        <dbReference type="ARBA" id="ARBA00022801"/>
    </source>
</evidence>
<evidence type="ECO:0000256" key="1">
    <source>
        <dbReference type="ARBA" id="ARBA00000621"/>
    </source>
</evidence>
<feature type="region of interest" description="Disordered" evidence="10">
    <location>
        <begin position="963"/>
        <end position="1005"/>
    </location>
</feature>
<feature type="binding site" evidence="7">
    <location>
        <begin position="215"/>
        <end position="219"/>
    </location>
    <ligand>
        <name>AMP</name>
        <dbReference type="ChEBI" id="CHEBI:456215"/>
    </ligand>
</feature>
<dbReference type="Gene3D" id="1.10.1300.10">
    <property type="entry name" value="3'5'-cyclic nucleotide phosphodiesterase, catalytic domain"/>
    <property type="match status" value="1"/>
</dbReference>
<accession>A0AAW0WFL8</accession>
<evidence type="ECO:0000256" key="2">
    <source>
        <dbReference type="ARBA" id="ARBA00004703"/>
    </source>
</evidence>
<evidence type="ECO:0000256" key="8">
    <source>
        <dbReference type="PIRSR" id="PIRSR623088-3"/>
    </source>
</evidence>
<dbReference type="GO" id="GO:0004115">
    <property type="term" value="F:3',5'-cyclic-AMP phosphodiesterase activity"/>
    <property type="evidence" value="ECO:0007669"/>
    <property type="project" value="UniProtKB-EC"/>
</dbReference>
<organism evidence="12 13">
    <name type="scientific">Cherax quadricarinatus</name>
    <name type="common">Australian red claw crayfish</name>
    <dbReference type="NCBI Taxonomy" id="27406"/>
    <lineage>
        <taxon>Eukaryota</taxon>
        <taxon>Metazoa</taxon>
        <taxon>Ecdysozoa</taxon>
        <taxon>Arthropoda</taxon>
        <taxon>Crustacea</taxon>
        <taxon>Multicrustacea</taxon>
        <taxon>Malacostraca</taxon>
        <taxon>Eumalacostraca</taxon>
        <taxon>Eucarida</taxon>
        <taxon>Decapoda</taxon>
        <taxon>Pleocyemata</taxon>
        <taxon>Astacidea</taxon>
        <taxon>Parastacoidea</taxon>
        <taxon>Parastacidae</taxon>
        <taxon>Cherax</taxon>
    </lineage>
</organism>
<evidence type="ECO:0000256" key="9">
    <source>
        <dbReference type="RuleBase" id="RU363067"/>
    </source>
</evidence>
<comment type="cofactor">
    <cofactor evidence="9">
        <name>a divalent metal cation</name>
        <dbReference type="ChEBI" id="CHEBI:60240"/>
    </cofactor>
    <text evidence="9">Binds 2 divalent metal cations per subunit. Site 1 may preferentially bind zinc ions, while site 2 has a preference for magnesium and/or manganese ions.</text>
</comment>
<dbReference type="GO" id="GO:0046872">
    <property type="term" value="F:metal ion binding"/>
    <property type="evidence" value="ECO:0007669"/>
    <property type="project" value="UniProtKB-KW"/>
</dbReference>
<dbReference type="SMART" id="SM00471">
    <property type="entry name" value="HDc"/>
    <property type="match status" value="1"/>
</dbReference>
<feature type="binding site" evidence="8">
    <location>
        <position position="365"/>
    </location>
    <ligand>
        <name>Zn(2+)</name>
        <dbReference type="ChEBI" id="CHEBI:29105"/>
        <label>1</label>
    </ligand>
</feature>
<dbReference type="InterPro" id="IPR023174">
    <property type="entry name" value="PDEase_CS"/>
</dbReference>
<evidence type="ECO:0000256" key="6">
    <source>
        <dbReference type="PIRSR" id="PIRSR623088-1"/>
    </source>
</evidence>
<dbReference type="SUPFAM" id="SSF109604">
    <property type="entry name" value="HD-domain/PDEase-like"/>
    <property type="match status" value="1"/>
</dbReference>
<feature type="binding site" evidence="8">
    <location>
        <position position="256"/>
    </location>
    <ligand>
        <name>Zn(2+)</name>
        <dbReference type="ChEBI" id="CHEBI:29105"/>
        <label>2</label>
    </ligand>
</feature>
<feature type="compositionally biased region" description="Polar residues" evidence="10">
    <location>
        <begin position="589"/>
        <end position="599"/>
    </location>
</feature>
<comment type="catalytic activity">
    <reaction evidence="1">
        <text>3',5'-cyclic AMP + H2O = AMP + H(+)</text>
        <dbReference type="Rhea" id="RHEA:25277"/>
        <dbReference type="ChEBI" id="CHEBI:15377"/>
        <dbReference type="ChEBI" id="CHEBI:15378"/>
        <dbReference type="ChEBI" id="CHEBI:58165"/>
        <dbReference type="ChEBI" id="CHEBI:456215"/>
        <dbReference type="EC" id="3.1.4.53"/>
    </reaction>
</comment>
<evidence type="ECO:0000256" key="7">
    <source>
        <dbReference type="PIRSR" id="PIRSR623088-2"/>
    </source>
</evidence>
<feature type="region of interest" description="Disordered" evidence="10">
    <location>
        <begin position="478"/>
        <end position="507"/>
    </location>
</feature>
<feature type="active site" description="Proton donor" evidence="6">
    <location>
        <position position="215"/>
    </location>
</feature>
<feature type="compositionally biased region" description="Low complexity" evidence="10">
    <location>
        <begin position="494"/>
        <end position="504"/>
    </location>
</feature>
<evidence type="ECO:0000256" key="10">
    <source>
        <dbReference type="SAM" id="MobiDB-lite"/>
    </source>
</evidence>
<evidence type="ECO:0000256" key="3">
    <source>
        <dbReference type="ARBA" id="ARBA00022723"/>
    </source>
</evidence>
<feature type="binding site" evidence="8">
    <location>
        <position position="256"/>
    </location>
    <ligand>
        <name>Zn(2+)</name>
        <dbReference type="ChEBI" id="CHEBI:29105"/>
        <label>1</label>
    </ligand>
</feature>
<comment type="caution">
    <text evidence="12">The sequence shown here is derived from an EMBL/GenBank/DDBJ whole genome shotgun (WGS) entry which is preliminary data.</text>
</comment>
<feature type="compositionally biased region" description="Polar residues" evidence="10">
    <location>
        <begin position="1105"/>
        <end position="1116"/>
    </location>
</feature>
<evidence type="ECO:0000256" key="5">
    <source>
        <dbReference type="ARBA" id="ARBA00061458"/>
    </source>
</evidence>
<evidence type="ECO:0000259" key="11">
    <source>
        <dbReference type="PROSITE" id="PS51845"/>
    </source>
</evidence>
<comment type="pathway">
    <text evidence="2">Purine metabolism; 3',5'-cyclic AMP degradation; AMP from 3',5'-cyclic AMP: step 1/1.</text>
</comment>
<feature type="compositionally biased region" description="Acidic residues" evidence="10">
    <location>
        <begin position="484"/>
        <end position="493"/>
    </location>
</feature>
<feature type="region of interest" description="Disordered" evidence="10">
    <location>
        <begin position="588"/>
        <end position="682"/>
    </location>
</feature>
<evidence type="ECO:0000313" key="13">
    <source>
        <dbReference type="Proteomes" id="UP001445076"/>
    </source>
</evidence>
<dbReference type="EMBL" id="JARKIK010000080">
    <property type="protein sequence ID" value="KAK8726154.1"/>
    <property type="molecule type" value="Genomic_DNA"/>
</dbReference>
<feature type="compositionally biased region" description="Polar residues" evidence="10">
    <location>
        <begin position="979"/>
        <end position="989"/>
    </location>
</feature>
<feature type="binding site" evidence="7">
    <location>
        <position position="365"/>
    </location>
    <ligand>
        <name>AMP</name>
        <dbReference type="ChEBI" id="CHEBI:456215"/>
    </ligand>
</feature>
<dbReference type="PRINTS" id="PR00387">
    <property type="entry name" value="PDIESTERASE1"/>
</dbReference>